<dbReference type="InterPro" id="IPR009874">
    <property type="entry name" value="DUF1428"/>
</dbReference>
<sequence>MYCALYLYPVTNENEQKFIEINKAAGRIYMKYGAVNDQTFQGTLVEAIYGCRGMVSAVKLLENEKVMLGISSFHSKVHHDEVMKQVDQDEEINKLYLEMTKTIDISRVVRGEFEEV</sequence>
<evidence type="ECO:0000313" key="2">
    <source>
        <dbReference type="Proteomes" id="UP001595733"/>
    </source>
</evidence>
<dbReference type="Gene3D" id="3.30.70.100">
    <property type="match status" value="1"/>
</dbReference>
<name>A0ABV8USM9_9BACL</name>
<gene>
    <name evidence="1" type="ORF">ACFO0S_00370</name>
</gene>
<comment type="caution">
    <text evidence="1">The sequence shown here is derived from an EMBL/GenBank/DDBJ whole genome shotgun (WGS) entry which is preliminary data.</text>
</comment>
<proteinExistence type="predicted"/>
<dbReference type="Proteomes" id="UP001595733">
    <property type="component" value="Unassembled WGS sequence"/>
</dbReference>
<dbReference type="Pfam" id="PF07237">
    <property type="entry name" value="DUF1428"/>
    <property type="match status" value="1"/>
</dbReference>
<organism evidence="1 2">
    <name type="scientific">Chryseomicrobium palamuruense</name>
    <dbReference type="NCBI Taxonomy" id="682973"/>
    <lineage>
        <taxon>Bacteria</taxon>
        <taxon>Bacillati</taxon>
        <taxon>Bacillota</taxon>
        <taxon>Bacilli</taxon>
        <taxon>Bacillales</taxon>
        <taxon>Caryophanaceae</taxon>
        <taxon>Chryseomicrobium</taxon>
    </lineage>
</organism>
<dbReference type="SUPFAM" id="SSF54909">
    <property type="entry name" value="Dimeric alpha+beta barrel"/>
    <property type="match status" value="1"/>
</dbReference>
<accession>A0ABV8USM9</accession>
<reference evidence="2" key="1">
    <citation type="journal article" date="2019" name="Int. J. Syst. Evol. Microbiol.">
        <title>The Global Catalogue of Microorganisms (GCM) 10K type strain sequencing project: providing services to taxonomists for standard genome sequencing and annotation.</title>
        <authorList>
            <consortium name="The Broad Institute Genomics Platform"/>
            <consortium name="The Broad Institute Genome Sequencing Center for Infectious Disease"/>
            <person name="Wu L."/>
            <person name="Ma J."/>
        </authorList>
    </citation>
    <scope>NUCLEOTIDE SEQUENCE [LARGE SCALE GENOMIC DNA]</scope>
    <source>
        <strain evidence="2">CCUG 50353</strain>
    </source>
</reference>
<evidence type="ECO:0000313" key="1">
    <source>
        <dbReference type="EMBL" id="MFC4353515.1"/>
    </source>
</evidence>
<protein>
    <submittedName>
        <fullName evidence="1">DUF1428 family protein</fullName>
    </submittedName>
</protein>
<dbReference type="InterPro" id="IPR011008">
    <property type="entry name" value="Dimeric_a/b-barrel"/>
</dbReference>
<dbReference type="RefSeq" id="WP_378138973.1">
    <property type="nucleotide sequence ID" value="NZ_JBHSEF010000006.1"/>
</dbReference>
<keyword evidence="2" id="KW-1185">Reference proteome</keyword>
<dbReference type="EMBL" id="JBHSEF010000006">
    <property type="protein sequence ID" value="MFC4353515.1"/>
    <property type="molecule type" value="Genomic_DNA"/>
</dbReference>